<dbReference type="InterPro" id="IPR000157">
    <property type="entry name" value="TIR_dom"/>
</dbReference>
<reference evidence="11 12" key="1">
    <citation type="journal article" date="2018" name="PLoS Genet.">
        <title>Population sequencing reveals clonal diversity and ancestral inbreeding in the grapevine cultivar Chardonnay.</title>
        <authorList>
            <person name="Roach M.J."/>
            <person name="Johnson D.L."/>
            <person name="Bohlmann J."/>
            <person name="van Vuuren H.J."/>
            <person name="Jones S.J."/>
            <person name="Pretorius I.S."/>
            <person name="Schmidt S.A."/>
            <person name="Borneman A.R."/>
        </authorList>
    </citation>
    <scope>NUCLEOTIDE SEQUENCE [LARGE SCALE GENOMIC DNA]</scope>
    <source>
        <strain evidence="12">cv. Chardonnay</strain>
        <tissue evidence="11">Leaf</tissue>
    </source>
</reference>
<dbReference type="GO" id="GO:0005634">
    <property type="term" value="C:nucleus"/>
    <property type="evidence" value="ECO:0007669"/>
    <property type="project" value="UniProtKB-SubCell"/>
</dbReference>
<sequence>MASTSTQMASDSSPSNLGWTHDVFLSFRGEDTRYSFTDHLHNALVGKGIITFRDDKLKRGEKIAPELLNAIEKSRSSIVVFSKTYADSRWCLDELAKIMECSRKYGQIVLPIFYHVDPSDVRRQTGRLEKHSPGMKKIGRTRYKVGGRP</sequence>
<dbReference type="GO" id="GO:0043068">
    <property type="term" value="P:positive regulation of programmed cell death"/>
    <property type="evidence" value="ECO:0007669"/>
    <property type="project" value="UniProtKB-ARBA"/>
</dbReference>
<evidence type="ECO:0000256" key="8">
    <source>
        <dbReference type="ARBA" id="ARBA00047304"/>
    </source>
</evidence>
<evidence type="ECO:0000256" key="5">
    <source>
        <dbReference type="ARBA" id="ARBA00022801"/>
    </source>
</evidence>
<evidence type="ECO:0000256" key="1">
    <source>
        <dbReference type="ARBA" id="ARBA00004123"/>
    </source>
</evidence>
<dbReference type="EMBL" id="QGNW01000211">
    <property type="protein sequence ID" value="RVW84839.1"/>
    <property type="molecule type" value="Genomic_DNA"/>
</dbReference>
<evidence type="ECO:0000259" key="10">
    <source>
        <dbReference type="PROSITE" id="PS50104"/>
    </source>
</evidence>
<keyword evidence="6" id="KW-0520">NAD</keyword>
<dbReference type="SMART" id="SM00255">
    <property type="entry name" value="TIR"/>
    <property type="match status" value="1"/>
</dbReference>
<keyword evidence="7" id="KW-0539">Nucleus</keyword>
<comment type="similarity">
    <text evidence="9">Belongs to the disease resistance TIR-NB-LRR family.</text>
</comment>
<name>A0A438HKB4_VITVI</name>
<dbReference type="SUPFAM" id="SSF52200">
    <property type="entry name" value="Toll/Interleukin receptor TIR domain"/>
    <property type="match status" value="1"/>
</dbReference>
<dbReference type="GO" id="GO:0005737">
    <property type="term" value="C:cytoplasm"/>
    <property type="evidence" value="ECO:0007669"/>
    <property type="project" value="UniProtKB-SubCell"/>
</dbReference>
<evidence type="ECO:0000256" key="9">
    <source>
        <dbReference type="ARBA" id="ARBA00061488"/>
    </source>
</evidence>
<accession>A0A438HKB4</accession>
<evidence type="ECO:0000313" key="12">
    <source>
        <dbReference type="Proteomes" id="UP000288805"/>
    </source>
</evidence>
<comment type="caution">
    <text evidence="11">The sequence shown here is derived from an EMBL/GenBank/DDBJ whole genome shotgun (WGS) entry which is preliminary data.</text>
</comment>
<dbReference type="AlphaFoldDB" id="A0A438HKB4"/>
<feature type="domain" description="TIR" evidence="10">
    <location>
        <begin position="19"/>
        <end position="149"/>
    </location>
</feature>
<evidence type="ECO:0000313" key="11">
    <source>
        <dbReference type="EMBL" id="RVW84839.1"/>
    </source>
</evidence>
<proteinExistence type="inferred from homology"/>
<dbReference type="EC" id="3.2.2.6" evidence="3"/>
<dbReference type="PROSITE" id="PS50104">
    <property type="entry name" value="TIR"/>
    <property type="match status" value="1"/>
</dbReference>
<dbReference type="Gene3D" id="3.40.50.10140">
    <property type="entry name" value="Toll/interleukin-1 receptor homology (TIR) domain"/>
    <property type="match status" value="1"/>
</dbReference>
<evidence type="ECO:0000256" key="7">
    <source>
        <dbReference type="ARBA" id="ARBA00023242"/>
    </source>
</evidence>
<dbReference type="GO" id="GO:0050832">
    <property type="term" value="P:defense response to fungus"/>
    <property type="evidence" value="ECO:0007669"/>
    <property type="project" value="UniProtKB-ARBA"/>
</dbReference>
<evidence type="ECO:0000256" key="2">
    <source>
        <dbReference type="ARBA" id="ARBA00004496"/>
    </source>
</evidence>
<dbReference type="FunFam" id="3.40.50.10140:FF:000007">
    <property type="entry name" value="Disease resistance protein (TIR-NBS-LRR class)"/>
    <property type="match status" value="1"/>
</dbReference>
<evidence type="ECO:0000256" key="4">
    <source>
        <dbReference type="ARBA" id="ARBA00022490"/>
    </source>
</evidence>
<protein>
    <recommendedName>
        <fullName evidence="3">ADP-ribosyl cyclase/cyclic ADP-ribose hydrolase</fullName>
        <ecNumber evidence="3">3.2.2.6</ecNumber>
    </recommendedName>
</protein>
<keyword evidence="4" id="KW-0963">Cytoplasm</keyword>
<dbReference type="InterPro" id="IPR035897">
    <property type="entry name" value="Toll_tir_struct_dom_sf"/>
</dbReference>
<organism evidence="11 12">
    <name type="scientific">Vitis vinifera</name>
    <name type="common">Grape</name>
    <dbReference type="NCBI Taxonomy" id="29760"/>
    <lineage>
        <taxon>Eukaryota</taxon>
        <taxon>Viridiplantae</taxon>
        <taxon>Streptophyta</taxon>
        <taxon>Embryophyta</taxon>
        <taxon>Tracheophyta</taxon>
        <taxon>Spermatophyta</taxon>
        <taxon>Magnoliopsida</taxon>
        <taxon>eudicotyledons</taxon>
        <taxon>Gunneridae</taxon>
        <taxon>Pentapetalae</taxon>
        <taxon>rosids</taxon>
        <taxon>Vitales</taxon>
        <taxon>Vitaceae</taxon>
        <taxon>Viteae</taxon>
        <taxon>Vitis</taxon>
    </lineage>
</organism>
<dbReference type="GO" id="GO:0061809">
    <property type="term" value="F:NAD+ nucleosidase activity, cyclic ADP-ribose generating"/>
    <property type="evidence" value="ECO:0007669"/>
    <property type="project" value="UniProtKB-EC"/>
</dbReference>
<evidence type="ECO:0000256" key="3">
    <source>
        <dbReference type="ARBA" id="ARBA00011982"/>
    </source>
</evidence>
<gene>
    <name evidence="11" type="primary">N_236</name>
    <name evidence="11" type="ORF">CK203_048599</name>
</gene>
<comment type="catalytic activity">
    <reaction evidence="8">
        <text>NAD(+) + H2O = ADP-D-ribose + nicotinamide + H(+)</text>
        <dbReference type="Rhea" id="RHEA:16301"/>
        <dbReference type="ChEBI" id="CHEBI:15377"/>
        <dbReference type="ChEBI" id="CHEBI:15378"/>
        <dbReference type="ChEBI" id="CHEBI:17154"/>
        <dbReference type="ChEBI" id="CHEBI:57540"/>
        <dbReference type="ChEBI" id="CHEBI:57967"/>
        <dbReference type="EC" id="3.2.2.6"/>
    </reaction>
    <physiologicalReaction direction="left-to-right" evidence="8">
        <dbReference type="Rhea" id="RHEA:16302"/>
    </physiologicalReaction>
</comment>
<dbReference type="GO" id="GO:0007165">
    <property type="term" value="P:signal transduction"/>
    <property type="evidence" value="ECO:0007669"/>
    <property type="project" value="InterPro"/>
</dbReference>
<dbReference type="PANTHER" id="PTHR32009:SF39">
    <property type="entry name" value="TIR DOMAIN-CONTAINING PROTEIN"/>
    <property type="match status" value="1"/>
</dbReference>
<dbReference type="Pfam" id="PF01582">
    <property type="entry name" value="TIR"/>
    <property type="match status" value="1"/>
</dbReference>
<dbReference type="PANTHER" id="PTHR32009">
    <property type="entry name" value="TMV RESISTANCE PROTEIN N-LIKE"/>
    <property type="match status" value="1"/>
</dbReference>
<dbReference type="Proteomes" id="UP000288805">
    <property type="component" value="Unassembled WGS sequence"/>
</dbReference>
<comment type="subcellular location">
    <subcellularLocation>
        <location evidence="2">Cytoplasm</location>
    </subcellularLocation>
    <subcellularLocation>
        <location evidence="1">Nucleus</location>
    </subcellularLocation>
</comment>
<keyword evidence="5" id="KW-0378">Hydrolase</keyword>
<evidence type="ECO:0000256" key="6">
    <source>
        <dbReference type="ARBA" id="ARBA00023027"/>
    </source>
</evidence>